<evidence type="ECO:0000313" key="1">
    <source>
        <dbReference type="EMBL" id="TKA79778.1"/>
    </source>
</evidence>
<proteinExistence type="predicted"/>
<dbReference type="EMBL" id="NAJQ01000082">
    <property type="protein sequence ID" value="TKA79778.1"/>
    <property type="molecule type" value="Genomic_DNA"/>
</dbReference>
<reference evidence="1 2" key="1">
    <citation type="submission" date="2017-03" db="EMBL/GenBank/DDBJ databases">
        <title>Genomes of endolithic fungi from Antarctica.</title>
        <authorList>
            <person name="Coleine C."/>
            <person name="Masonjones S."/>
            <person name="Stajich J.E."/>
        </authorList>
    </citation>
    <scope>NUCLEOTIDE SEQUENCE [LARGE SCALE GENOMIC DNA]</scope>
    <source>
        <strain evidence="1 2">CCFEE 5184</strain>
    </source>
</reference>
<accession>A0A4U0XVE3</accession>
<name>A0A4U0XVE3_9PEZI</name>
<gene>
    <name evidence="1" type="ORF">B0A55_03294</name>
</gene>
<protein>
    <submittedName>
        <fullName evidence="1">Uncharacterized protein</fullName>
    </submittedName>
</protein>
<comment type="caution">
    <text evidence="1">The sequence shown here is derived from an EMBL/GenBank/DDBJ whole genome shotgun (WGS) entry which is preliminary data.</text>
</comment>
<dbReference type="OrthoDB" id="3648584at2759"/>
<organism evidence="1 2">
    <name type="scientific">Friedmanniomyces simplex</name>
    <dbReference type="NCBI Taxonomy" id="329884"/>
    <lineage>
        <taxon>Eukaryota</taxon>
        <taxon>Fungi</taxon>
        <taxon>Dikarya</taxon>
        <taxon>Ascomycota</taxon>
        <taxon>Pezizomycotina</taxon>
        <taxon>Dothideomycetes</taxon>
        <taxon>Dothideomycetidae</taxon>
        <taxon>Mycosphaerellales</taxon>
        <taxon>Teratosphaeriaceae</taxon>
        <taxon>Friedmanniomyces</taxon>
    </lineage>
</organism>
<dbReference type="AlphaFoldDB" id="A0A4U0XVE3"/>
<evidence type="ECO:0000313" key="2">
    <source>
        <dbReference type="Proteomes" id="UP000309340"/>
    </source>
</evidence>
<keyword evidence="2" id="KW-1185">Reference proteome</keyword>
<sequence length="74" mass="8363">MSLGHGGHREGRSNTALLLQQSSETTTELLDTLPDPFNYEPRILHDHFAHYDFNAVRDAEGKHQTAFITVIGMR</sequence>
<dbReference type="Proteomes" id="UP000309340">
    <property type="component" value="Unassembled WGS sequence"/>
</dbReference>